<sequence length="371" mass="40055">MNNDGIRRFYQIPLSDCFTTKLLRQLTLSPSKHINEALDFFIDEICVLRSLGSFAVGPESMTNDAGLSYYGVISIGTPPQSFKVIFDTGSSNLWVPSIYCNSAACNNHAKFDPRGSSTYRQNGRPLSITYGTGSMTGILGYDTVTLFSILASSFCLSQTEAPFMQNMQADGIFGLAYPSLSLSSATPVFDNMMNGGLINLNLFSVYLSSNNQRGSAVTFGGVDTNHYSGSITWIPLSKELYCQITVDSVSGNGQAVACNDGCQAIVDTGTSMIVGPQSDIDNINAWLGASSQNGEYIVNCSNIGQMPDVTFNINGNQFTLPASAYVYQYSSCITGFGATGGNMWTLGDVFLKQYYSIYKRGQNMLGLAKAR</sequence>
<evidence type="ECO:0000256" key="1">
    <source>
        <dbReference type="ARBA" id="ARBA00007447"/>
    </source>
</evidence>
<keyword evidence="3 9" id="KW-0064">Aspartyl protease</keyword>
<organism evidence="11 12">
    <name type="scientific">Haplochromis burtoni</name>
    <name type="common">Burton's mouthbrooder</name>
    <name type="synonym">Chromis burtoni</name>
    <dbReference type="NCBI Taxonomy" id="8153"/>
    <lineage>
        <taxon>Eukaryota</taxon>
        <taxon>Metazoa</taxon>
        <taxon>Chordata</taxon>
        <taxon>Craniata</taxon>
        <taxon>Vertebrata</taxon>
        <taxon>Euteleostomi</taxon>
        <taxon>Actinopterygii</taxon>
        <taxon>Neopterygii</taxon>
        <taxon>Teleostei</taxon>
        <taxon>Neoteleostei</taxon>
        <taxon>Acanthomorphata</taxon>
        <taxon>Ovalentaria</taxon>
        <taxon>Cichlomorphae</taxon>
        <taxon>Cichliformes</taxon>
        <taxon>Cichlidae</taxon>
        <taxon>African cichlids</taxon>
        <taxon>Pseudocrenilabrinae</taxon>
        <taxon>Haplochromini</taxon>
        <taxon>Haplochromis</taxon>
    </lineage>
</organism>
<reference evidence="11" key="1">
    <citation type="submission" date="2025-08" db="UniProtKB">
        <authorList>
            <consortium name="Ensembl"/>
        </authorList>
    </citation>
    <scope>IDENTIFICATION</scope>
</reference>
<dbReference type="AlphaFoldDB" id="A0A3Q3BQ69"/>
<dbReference type="InterPro" id="IPR033121">
    <property type="entry name" value="PEPTIDASE_A1"/>
</dbReference>
<dbReference type="PANTHER" id="PTHR47966">
    <property type="entry name" value="BETA-SITE APP-CLEAVING ENZYME, ISOFORM A-RELATED"/>
    <property type="match status" value="1"/>
</dbReference>
<keyword evidence="4" id="KW-0222">Digestion</keyword>
<feature type="active site" evidence="7">
    <location>
        <position position="267"/>
    </location>
</feature>
<dbReference type="Pfam" id="PF00026">
    <property type="entry name" value="Asp"/>
    <property type="match status" value="1"/>
</dbReference>
<dbReference type="InterPro" id="IPR021109">
    <property type="entry name" value="Peptidase_aspartic_dom_sf"/>
</dbReference>
<comment type="similarity">
    <text evidence="1 9">Belongs to the peptidase A1 family.</text>
</comment>
<proteinExistence type="inferred from homology"/>
<dbReference type="SUPFAM" id="SSF50630">
    <property type="entry name" value="Acid proteases"/>
    <property type="match status" value="1"/>
</dbReference>
<dbReference type="InterPro" id="IPR001461">
    <property type="entry name" value="Aspartic_peptidase_A1"/>
</dbReference>
<dbReference type="STRING" id="8153.ENSHBUP00000003931"/>
<dbReference type="GO" id="GO:0006508">
    <property type="term" value="P:proteolysis"/>
    <property type="evidence" value="ECO:0007669"/>
    <property type="project" value="UniProtKB-KW"/>
</dbReference>
<dbReference type="PRINTS" id="PR00792">
    <property type="entry name" value="PEPSIN"/>
</dbReference>
<evidence type="ECO:0000256" key="5">
    <source>
        <dbReference type="ARBA" id="ARBA00022801"/>
    </source>
</evidence>
<accession>A0A3Q3BQ69</accession>
<keyword evidence="2 9" id="KW-0645">Protease</keyword>
<evidence type="ECO:0000256" key="2">
    <source>
        <dbReference type="ARBA" id="ARBA00022670"/>
    </source>
</evidence>
<evidence type="ECO:0000256" key="4">
    <source>
        <dbReference type="ARBA" id="ARBA00022757"/>
    </source>
</evidence>
<evidence type="ECO:0000256" key="3">
    <source>
        <dbReference type="ARBA" id="ARBA00022750"/>
    </source>
</evidence>
<evidence type="ECO:0000256" key="8">
    <source>
        <dbReference type="PIRSR" id="PIRSR601461-2"/>
    </source>
</evidence>
<feature type="disulfide bond" evidence="8">
    <location>
        <begin position="258"/>
        <end position="262"/>
    </location>
</feature>
<keyword evidence="12" id="KW-1185">Reference proteome</keyword>
<keyword evidence="6 8" id="KW-1015">Disulfide bond</keyword>
<dbReference type="GO" id="GO:0004190">
    <property type="term" value="F:aspartic-type endopeptidase activity"/>
    <property type="evidence" value="ECO:0007669"/>
    <property type="project" value="UniProtKB-KW"/>
</dbReference>
<evidence type="ECO:0000313" key="11">
    <source>
        <dbReference type="Ensembl" id="ENSHBUP00000003931.1"/>
    </source>
</evidence>
<dbReference type="InterPro" id="IPR001969">
    <property type="entry name" value="Aspartic_peptidase_AS"/>
</dbReference>
<evidence type="ECO:0000256" key="9">
    <source>
        <dbReference type="RuleBase" id="RU000454"/>
    </source>
</evidence>
<evidence type="ECO:0000256" key="7">
    <source>
        <dbReference type="PIRSR" id="PIRSR601461-1"/>
    </source>
</evidence>
<dbReference type="GO" id="GO:0007586">
    <property type="term" value="P:digestion"/>
    <property type="evidence" value="ECO:0007669"/>
    <property type="project" value="UniProtKB-KW"/>
</dbReference>
<evidence type="ECO:0000259" key="10">
    <source>
        <dbReference type="PROSITE" id="PS51767"/>
    </source>
</evidence>
<dbReference type="Gene3D" id="2.40.70.10">
    <property type="entry name" value="Acid Proteases"/>
    <property type="match status" value="2"/>
</dbReference>
<evidence type="ECO:0000256" key="6">
    <source>
        <dbReference type="ARBA" id="ARBA00023157"/>
    </source>
</evidence>
<dbReference type="Proteomes" id="UP000264840">
    <property type="component" value="Unplaced"/>
</dbReference>
<feature type="disulfide bond" evidence="8">
    <location>
        <begin position="300"/>
        <end position="332"/>
    </location>
</feature>
<reference evidence="11" key="2">
    <citation type="submission" date="2025-09" db="UniProtKB">
        <authorList>
            <consortium name="Ensembl"/>
        </authorList>
    </citation>
    <scope>IDENTIFICATION</scope>
</reference>
<dbReference type="PROSITE" id="PS00141">
    <property type="entry name" value="ASP_PROTEASE"/>
    <property type="match status" value="2"/>
</dbReference>
<feature type="disulfide bond" evidence="8">
    <location>
        <begin position="100"/>
        <end position="105"/>
    </location>
</feature>
<feature type="domain" description="Peptidase A1" evidence="10">
    <location>
        <begin position="69"/>
        <end position="368"/>
    </location>
</feature>
<name>A0A3Q3BQ69_HAPBU</name>
<dbReference type="GeneTree" id="ENSGT00940000162710"/>
<dbReference type="FunFam" id="2.40.70.10:FF:000006">
    <property type="entry name" value="Cathepsin E"/>
    <property type="match status" value="1"/>
</dbReference>
<evidence type="ECO:0000313" key="12">
    <source>
        <dbReference type="Proteomes" id="UP000264840"/>
    </source>
</evidence>
<dbReference type="FunFam" id="2.40.70.10:FF:000004">
    <property type="entry name" value="Pepsin A"/>
    <property type="match status" value="1"/>
</dbReference>
<feature type="active site" evidence="7">
    <location>
        <position position="87"/>
    </location>
</feature>
<protein>
    <submittedName>
        <fullName evidence="11">Pepsin A-like</fullName>
    </submittedName>
</protein>
<dbReference type="PROSITE" id="PS51767">
    <property type="entry name" value="PEPTIDASE_A1"/>
    <property type="match status" value="1"/>
</dbReference>
<dbReference type="PANTHER" id="PTHR47966:SF22">
    <property type="entry name" value="PEPSIN A-3-RELATED"/>
    <property type="match status" value="1"/>
</dbReference>
<dbReference type="Ensembl" id="ENSHBUT00000009556.1">
    <property type="protein sequence ID" value="ENSHBUP00000003931.1"/>
    <property type="gene ID" value="ENSHBUG00000005360.1"/>
</dbReference>
<keyword evidence="5 9" id="KW-0378">Hydrolase</keyword>